<evidence type="ECO:0000256" key="5">
    <source>
        <dbReference type="ARBA" id="ARBA00038868"/>
    </source>
</evidence>
<dbReference type="InterPro" id="IPR050127">
    <property type="entry name" value="Serine_Proteases_S1"/>
</dbReference>
<name>A0A8C7CBK1_ONCKI</name>
<dbReference type="GeneTree" id="ENSGT01050000244883"/>
<evidence type="ECO:0000313" key="8">
    <source>
        <dbReference type="Proteomes" id="UP000694557"/>
    </source>
</evidence>
<organism evidence="7 8">
    <name type="scientific">Oncorhynchus kisutch</name>
    <name type="common">Coho salmon</name>
    <name type="synonym">Salmo kisutch</name>
    <dbReference type="NCBI Taxonomy" id="8019"/>
    <lineage>
        <taxon>Eukaryota</taxon>
        <taxon>Metazoa</taxon>
        <taxon>Chordata</taxon>
        <taxon>Craniata</taxon>
        <taxon>Vertebrata</taxon>
        <taxon>Euteleostomi</taxon>
        <taxon>Actinopterygii</taxon>
        <taxon>Neopterygii</taxon>
        <taxon>Teleostei</taxon>
        <taxon>Protacanthopterygii</taxon>
        <taxon>Salmoniformes</taxon>
        <taxon>Salmonidae</taxon>
        <taxon>Salmoninae</taxon>
        <taxon>Oncorhynchus</taxon>
    </lineage>
</organism>
<keyword evidence="2" id="KW-0378">Hydrolase</keyword>
<reference evidence="7" key="1">
    <citation type="submission" date="2025-08" db="UniProtKB">
        <authorList>
            <consortium name="Ensembl"/>
        </authorList>
    </citation>
    <scope>IDENTIFICATION</scope>
</reference>
<dbReference type="Pfam" id="PF00089">
    <property type="entry name" value="Trypsin"/>
    <property type="match status" value="1"/>
</dbReference>
<keyword evidence="1" id="KW-0645">Protease</keyword>
<dbReference type="GO" id="GO:0006508">
    <property type="term" value="P:proteolysis"/>
    <property type="evidence" value="ECO:0007669"/>
    <property type="project" value="UniProtKB-KW"/>
</dbReference>
<dbReference type="Proteomes" id="UP000694557">
    <property type="component" value="Unassembled WGS sequence"/>
</dbReference>
<keyword evidence="8" id="KW-1185">Reference proteome</keyword>
<proteinExistence type="predicted"/>
<dbReference type="AlphaFoldDB" id="A0A8C7CBK1"/>
<dbReference type="GO" id="GO:0005615">
    <property type="term" value="C:extracellular space"/>
    <property type="evidence" value="ECO:0007669"/>
    <property type="project" value="TreeGrafter"/>
</dbReference>
<reference evidence="7" key="2">
    <citation type="submission" date="2025-09" db="UniProtKB">
        <authorList>
            <consortium name="Ensembl"/>
        </authorList>
    </citation>
    <scope>IDENTIFICATION</scope>
</reference>
<evidence type="ECO:0000313" key="7">
    <source>
        <dbReference type="Ensembl" id="ENSOKIP00005001996.1"/>
    </source>
</evidence>
<dbReference type="PANTHER" id="PTHR24264:SF6">
    <property type="entry name" value="TRYPSINOGEN 1A-RELATED"/>
    <property type="match status" value="1"/>
</dbReference>
<dbReference type="PANTHER" id="PTHR24264">
    <property type="entry name" value="TRYPSIN-RELATED"/>
    <property type="match status" value="1"/>
</dbReference>
<sequence length="226" mass="25059">MQFPSLHPKAQYRTPSSYERLTFPPLSLFLSPVSLPLLPKATWRCLWASTTLPGLRVMSSSSLLSALSPTPRSYRSYNINNDIMLIKLSKPTTLNTYVQPVALPGSCAPAGTMCTVSGWGNTMSSSDYSTSVNFFNSSEPSNKGTMLMYFGVTCLIYKHIGYFMYSRVLIDQGTTTEVVPRVQRHLVGLGVGLALIPFDDLVLLRGNWKQRELSVSIDTLPHLSRL</sequence>
<evidence type="ECO:0000259" key="6">
    <source>
        <dbReference type="Pfam" id="PF00089"/>
    </source>
</evidence>
<evidence type="ECO:0000256" key="4">
    <source>
        <dbReference type="ARBA" id="ARBA00036320"/>
    </source>
</evidence>
<evidence type="ECO:0000256" key="2">
    <source>
        <dbReference type="ARBA" id="ARBA00022801"/>
    </source>
</evidence>
<dbReference type="InterPro" id="IPR043504">
    <property type="entry name" value="Peptidase_S1_PA_chymotrypsin"/>
</dbReference>
<dbReference type="EC" id="3.4.21.4" evidence="5"/>
<dbReference type="GO" id="GO:0004252">
    <property type="term" value="F:serine-type endopeptidase activity"/>
    <property type="evidence" value="ECO:0007669"/>
    <property type="project" value="UniProtKB-EC"/>
</dbReference>
<accession>A0A8C7CBK1</accession>
<dbReference type="SUPFAM" id="SSF50494">
    <property type="entry name" value="Trypsin-like serine proteases"/>
    <property type="match status" value="1"/>
</dbReference>
<keyword evidence="3" id="KW-0720">Serine protease</keyword>
<dbReference type="InterPro" id="IPR009003">
    <property type="entry name" value="Peptidase_S1_PA"/>
</dbReference>
<feature type="domain" description="Peptidase S1" evidence="6">
    <location>
        <begin position="73"/>
        <end position="132"/>
    </location>
</feature>
<evidence type="ECO:0000256" key="1">
    <source>
        <dbReference type="ARBA" id="ARBA00022670"/>
    </source>
</evidence>
<evidence type="ECO:0000256" key="3">
    <source>
        <dbReference type="ARBA" id="ARBA00022825"/>
    </source>
</evidence>
<dbReference type="InterPro" id="IPR001254">
    <property type="entry name" value="Trypsin_dom"/>
</dbReference>
<comment type="catalytic activity">
    <reaction evidence="4">
        <text>Preferential cleavage: Arg-|-Xaa, Lys-|-Xaa.</text>
        <dbReference type="EC" id="3.4.21.4"/>
    </reaction>
</comment>
<dbReference type="Gene3D" id="2.40.10.10">
    <property type="entry name" value="Trypsin-like serine proteases"/>
    <property type="match status" value="2"/>
</dbReference>
<protein>
    <recommendedName>
        <fullName evidence="5">trypsin</fullName>
        <ecNumber evidence="5">3.4.21.4</ecNumber>
    </recommendedName>
</protein>
<dbReference type="Ensembl" id="ENSOKIT00005002110.1">
    <property type="protein sequence ID" value="ENSOKIP00005001996.1"/>
    <property type="gene ID" value="ENSOKIG00005000985.1"/>
</dbReference>